<accession>A0ABQ9HM08</accession>
<comment type="caution">
    <text evidence="1">The sequence shown here is derived from an EMBL/GenBank/DDBJ whole genome shotgun (WGS) entry which is preliminary data.</text>
</comment>
<protein>
    <recommendedName>
        <fullName evidence="3">Tc1-like transposase DDE domain-containing protein</fullName>
    </recommendedName>
</protein>
<sequence length="533" mass="59566">MHEQGKRDIIEKTYRPAAFSGTILTCENPGAALLGIEIGSPRCPLGSLWSLIVTRGDRTPGANESDDHCNSGYFRSRSNVMDQGSKVNYFQDGGWVTSQHGVSYGSDSGVDVDVPHAYLTPITEHMSVVLAALACGKVAAVATPLLRTVGESIAPQKGGEACNNVKHDRTVQAQQSRKLRCQVLRCAVLFLRLRAQEKEQGATNCPDRKYAHCPHAVQWPDYSPLTKANKVRFPAGLLPDNSHVGIVQYDAAGGQVFLGMSRFPRPSIPVLLHTHLVSPSSSLKTSRVDIFHQFLTKSSYVHAIACVDHRQRSSDPRATVTSLSVQKSMDFFMILPPWYDNITLKMSLLAVALRSRPSLTAIIWPRGGSFSEKATFVNCSRASVVKVYREWAMAPLGITTLGTGELHAPLMSEMRSSSTIMHLATQLLSVRMWLEEHCQDFKVLPWSPNSPDFNPIENLWNHLDRYVRRLSPPPRSLQQLWDLLEATYQGRAIKTRQFQEFGTDENLLVGDETNHIIREKRALYRIERENTRH</sequence>
<dbReference type="EMBL" id="JARBHB010000004">
    <property type="protein sequence ID" value="KAJ8885277.1"/>
    <property type="molecule type" value="Genomic_DNA"/>
</dbReference>
<evidence type="ECO:0000313" key="1">
    <source>
        <dbReference type="EMBL" id="KAJ8885277.1"/>
    </source>
</evidence>
<dbReference type="Proteomes" id="UP001159363">
    <property type="component" value="Chromosome X"/>
</dbReference>
<name>A0ABQ9HM08_9NEOP</name>
<keyword evidence="2" id="KW-1185">Reference proteome</keyword>
<gene>
    <name evidence="1" type="ORF">PR048_011474</name>
</gene>
<evidence type="ECO:0000313" key="2">
    <source>
        <dbReference type="Proteomes" id="UP001159363"/>
    </source>
</evidence>
<evidence type="ECO:0008006" key="3">
    <source>
        <dbReference type="Google" id="ProtNLM"/>
    </source>
</evidence>
<reference evidence="1 2" key="1">
    <citation type="submission" date="2023-02" db="EMBL/GenBank/DDBJ databases">
        <title>LHISI_Scaffold_Assembly.</title>
        <authorList>
            <person name="Stuart O.P."/>
            <person name="Cleave R."/>
            <person name="Magrath M.J.L."/>
            <person name="Mikheyev A.S."/>
        </authorList>
    </citation>
    <scope>NUCLEOTIDE SEQUENCE [LARGE SCALE GENOMIC DNA]</scope>
    <source>
        <strain evidence="1">Daus_M_001</strain>
        <tissue evidence="1">Leg muscle</tissue>
    </source>
</reference>
<dbReference type="InterPro" id="IPR036397">
    <property type="entry name" value="RNaseH_sf"/>
</dbReference>
<organism evidence="1 2">
    <name type="scientific">Dryococelus australis</name>
    <dbReference type="NCBI Taxonomy" id="614101"/>
    <lineage>
        <taxon>Eukaryota</taxon>
        <taxon>Metazoa</taxon>
        <taxon>Ecdysozoa</taxon>
        <taxon>Arthropoda</taxon>
        <taxon>Hexapoda</taxon>
        <taxon>Insecta</taxon>
        <taxon>Pterygota</taxon>
        <taxon>Neoptera</taxon>
        <taxon>Polyneoptera</taxon>
        <taxon>Phasmatodea</taxon>
        <taxon>Verophasmatodea</taxon>
        <taxon>Anareolatae</taxon>
        <taxon>Phasmatidae</taxon>
        <taxon>Eurycanthinae</taxon>
        <taxon>Dryococelus</taxon>
    </lineage>
</organism>
<dbReference type="Gene3D" id="3.30.420.10">
    <property type="entry name" value="Ribonuclease H-like superfamily/Ribonuclease H"/>
    <property type="match status" value="1"/>
</dbReference>
<proteinExistence type="predicted"/>